<keyword evidence="10" id="KW-0539">Nucleus</keyword>
<keyword evidence="5" id="KW-0479">Metal-binding</keyword>
<feature type="region of interest" description="Disordered" evidence="13">
    <location>
        <begin position="381"/>
        <end position="407"/>
    </location>
</feature>
<evidence type="ECO:0000256" key="8">
    <source>
        <dbReference type="ARBA" id="ARBA00022786"/>
    </source>
</evidence>
<comment type="catalytic activity">
    <reaction evidence="1">
        <text>S-ubiquitinyl-[E2 ubiquitin-conjugating enzyme]-L-cysteine + [acceptor protein]-L-lysine = [E2 ubiquitin-conjugating enzyme]-L-cysteine + N(6)-ubiquitinyl-[acceptor protein]-L-lysine.</text>
        <dbReference type="EC" id="2.3.2.27"/>
    </reaction>
</comment>
<evidence type="ECO:0000256" key="11">
    <source>
        <dbReference type="PROSITE-ProRule" id="PRU00175"/>
    </source>
</evidence>
<dbReference type="InterPro" id="IPR018957">
    <property type="entry name" value="Znf_C3HC4_RING-type"/>
</dbReference>
<keyword evidence="9" id="KW-0862">Zinc</keyword>
<feature type="coiled-coil region" evidence="12">
    <location>
        <begin position="119"/>
        <end position="168"/>
    </location>
</feature>
<dbReference type="EC" id="2.3.2.27" evidence="3"/>
<dbReference type="InterPro" id="IPR013083">
    <property type="entry name" value="Znf_RING/FYVE/PHD"/>
</dbReference>
<dbReference type="AlphaFoldDB" id="A0A8S1CUE3"/>
<accession>A0A8S1CUE3</accession>
<keyword evidence="16" id="KW-1185">Reference proteome</keyword>
<keyword evidence="6" id="KW-0227">DNA damage</keyword>
<feature type="compositionally biased region" description="Polar residues" evidence="13">
    <location>
        <begin position="230"/>
        <end position="242"/>
    </location>
</feature>
<keyword evidence="7 11" id="KW-0863">Zinc-finger</keyword>
<keyword evidence="4" id="KW-0808">Transferase</keyword>
<evidence type="ECO:0000256" key="10">
    <source>
        <dbReference type="ARBA" id="ARBA00023242"/>
    </source>
</evidence>
<dbReference type="GO" id="GO:0061630">
    <property type="term" value="F:ubiquitin protein ligase activity"/>
    <property type="evidence" value="ECO:0007669"/>
    <property type="project" value="UniProtKB-EC"/>
</dbReference>
<evidence type="ECO:0000256" key="13">
    <source>
        <dbReference type="SAM" id="MobiDB-lite"/>
    </source>
</evidence>
<evidence type="ECO:0000256" key="3">
    <source>
        <dbReference type="ARBA" id="ARBA00012483"/>
    </source>
</evidence>
<dbReference type="SMART" id="SM00184">
    <property type="entry name" value="RING"/>
    <property type="match status" value="1"/>
</dbReference>
<dbReference type="GO" id="GO:0031491">
    <property type="term" value="F:nucleosome binding"/>
    <property type="evidence" value="ECO:0007669"/>
    <property type="project" value="TreeGrafter"/>
</dbReference>
<name>A0A8S1CUE3_9INSE</name>
<sequence length="497" mass="56167">MFKNLTLEKLICPICRGILVEPVTLPCKHALCLECFDGSMEMANLTCPMCRKRVGAWLRKEKKEGSLVNAKLWEHIQRNYADYVAMKQKGEDDCLEDVLEGSGPAPVKISQPGEIRKEFETSQAKLEVELKQRQEAEEKASVELIMQLQEEEDSVKRREEEDERIARELQSQIELDINGSLQNKAEPMDVIQNGEQKTDDKENKLGALASGSSSVRGPLDVFFSKVKPLQGNSRSNSPQTDRSFTDEKDALKINRCDSITNEFPHFEFAPIHRVPQTPPKLSPDGAVLQVPIIRATPVKNLQFEETPACSRILNSSPPLVRQFSTLHFFEKRESSTPNNIFKPHSSFSAFKGYQPKAVKRELCPSSSFIHSKVRRVGESTDIDMNEESLDRRSISPDPFALSDDEDSVDGILSRGKRADSLNYSKYLSTLEQERQDALMAKQLQDELDEEVKAHNSYHLRTRSLDKKSAQRSKGSKSSNQPTLRETLRRAAANKSTN</sequence>
<dbReference type="Pfam" id="PF00097">
    <property type="entry name" value="zf-C3HC4"/>
    <property type="match status" value="1"/>
</dbReference>
<comment type="subcellular location">
    <subcellularLocation>
        <location evidence="2">Nucleus</location>
    </subcellularLocation>
</comment>
<evidence type="ECO:0000256" key="1">
    <source>
        <dbReference type="ARBA" id="ARBA00000900"/>
    </source>
</evidence>
<evidence type="ECO:0000256" key="12">
    <source>
        <dbReference type="SAM" id="Coils"/>
    </source>
</evidence>
<dbReference type="Gene3D" id="3.30.40.10">
    <property type="entry name" value="Zinc/RING finger domain, C3HC4 (zinc finger)"/>
    <property type="match status" value="1"/>
</dbReference>
<dbReference type="Proteomes" id="UP000494165">
    <property type="component" value="Unassembled WGS sequence"/>
</dbReference>
<dbReference type="PANTHER" id="PTHR23328">
    <property type="entry name" value="RING-TYPE DOMAIN-CONTAINING PROTEIN"/>
    <property type="match status" value="1"/>
</dbReference>
<evidence type="ECO:0000256" key="7">
    <source>
        <dbReference type="ARBA" id="ARBA00022771"/>
    </source>
</evidence>
<organism evidence="15 16">
    <name type="scientific">Cloeon dipterum</name>
    <dbReference type="NCBI Taxonomy" id="197152"/>
    <lineage>
        <taxon>Eukaryota</taxon>
        <taxon>Metazoa</taxon>
        <taxon>Ecdysozoa</taxon>
        <taxon>Arthropoda</taxon>
        <taxon>Hexapoda</taxon>
        <taxon>Insecta</taxon>
        <taxon>Pterygota</taxon>
        <taxon>Palaeoptera</taxon>
        <taxon>Ephemeroptera</taxon>
        <taxon>Pisciforma</taxon>
        <taxon>Baetidae</taxon>
        <taxon>Cloeon</taxon>
    </lineage>
</organism>
<keyword evidence="12" id="KW-0175">Coiled coil</keyword>
<dbReference type="OrthoDB" id="426657at2759"/>
<evidence type="ECO:0000256" key="5">
    <source>
        <dbReference type="ARBA" id="ARBA00022723"/>
    </source>
</evidence>
<dbReference type="GO" id="GO:0035861">
    <property type="term" value="C:site of double-strand break"/>
    <property type="evidence" value="ECO:0007669"/>
    <property type="project" value="TreeGrafter"/>
</dbReference>
<evidence type="ECO:0000256" key="4">
    <source>
        <dbReference type="ARBA" id="ARBA00022679"/>
    </source>
</evidence>
<comment type="caution">
    <text evidence="15">The sequence shown here is derived from an EMBL/GenBank/DDBJ whole genome shotgun (WGS) entry which is preliminary data.</text>
</comment>
<dbReference type="CDD" id="cd22249">
    <property type="entry name" value="UDM1_RNF168_RNF169-like"/>
    <property type="match status" value="1"/>
</dbReference>
<protein>
    <recommendedName>
        <fullName evidence="3">RING-type E3 ubiquitin transferase</fullName>
        <ecNumber evidence="3">2.3.2.27</ecNumber>
    </recommendedName>
</protein>
<evidence type="ECO:0000259" key="14">
    <source>
        <dbReference type="PROSITE" id="PS50089"/>
    </source>
</evidence>
<gene>
    <name evidence="15" type="ORF">CLODIP_2_CD10765</name>
</gene>
<dbReference type="GO" id="GO:0006302">
    <property type="term" value="P:double-strand break repair"/>
    <property type="evidence" value="ECO:0007669"/>
    <property type="project" value="TreeGrafter"/>
</dbReference>
<dbReference type="EMBL" id="CADEPI010000095">
    <property type="protein sequence ID" value="CAB3374258.1"/>
    <property type="molecule type" value="Genomic_DNA"/>
</dbReference>
<feature type="region of interest" description="Disordered" evidence="13">
    <location>
        <begin position="454"/>
        <end position="497"/>
    </location>
</feature>
<evidence type="ECO:0000256" key="2">
    <source>
        <dbReference type="ARBA" id="ARBA00004123"/>
    </source>
</evidence>
<dbReference type="InterPro" id="IPR001841">
    <property type="entry name" value="Znf_RING"/>
</dbReference>
<dbReference type="InterPro" id="IPR051657">
    <property type="entry name" value="RNF168/RNF169_E3_ubiq-ligase"/>
</dbReference>
<evidence type="ECO:0000256" key="6">
    <source>
        <dbReference type="ARBA" id="ARBA00022763"/>
    </source>
</evidence>
<dbReference type="CDD" id="cd16550">
    <property type="entry name" value="RING-HC_RNF168"/>
    <property type="match status" value="1"/>
</dbReference>
<dbReference type="PANTHER" id="PTHR23328:SF0">
    <property type="entry name" value="RING-TYPE DOMAIN-CONTAINING PROTEIN"/>
    <property type="match status" value="1"/>
</dbReference>
<evidence type="ECO:0000256" key="9">
    <source>
        <dbReference type="ARBA" id="ARBA00022833"/>
    </source>
</evidence>
<reference evidence="15 16" key="1">
    <citation type="submission" date="2020-04" db="EMBL/GenBank/DDBJ databases">
        <authorList>
            <person name="Alioto T."/>
            <person name="Alioto T."/>
            <person name="Gomez Garrido J."/>
        </authorList>
    </citation>
    <scope>NUCLEOTIDE SEQUENCE [LARGE SCALE GENOMIC DNA]</scope>
</reference>
<evidence type="ECO:0000313" key="16">
    <source>
        <dbReference type="Proteomes" id="UP000494165"/>
    </source>
</evidence>
<evidence type="ECO:0000313" key="15">
    <source>
        <dbReference type="EMBL" id="CAB3374258.1"/>
    </source>
</evidence>
<feature type="region of interest" description="Disordered" evidence="13">
    <location>
        <begin position="228"/>
        <end position="247"/>
    </location>
</feature>
<proteinExistence type="predicted"/>
<dbReference type="GO" id="GO:0008270">
    <property type="term" value="F:zinc ion binding"/>
    <property type="evidence" value="ECO:0007669"/>
    <property type="project" value="UniProtKB-KW"/>
</dbReference>
<dbReference type="GO" id="GO:0005634">
    <property type="term" value="C:nucleus"/>
    <property type="evidence" value="ECO:0007669"/>
    <property type="project" value="UniProtKB-SubCell"/>
</dbReference>
<keyword evidence="8" id="KW-0833">Ubl conjugation pathway</keyword>
<dbReference type="PROSITE" id="PS50089">
    <property type="entry name" value="ZF_RING_2"/>
    <property type="match status" value="1"/>
</dbReference>
<dbReference type="SUPFAM" id="SSF57850">
    <property type="entry name" value="RING/U-box"/>
    <property type="match status" value="1"/>
</dbReference>
<feature type="domain" description="RING-type" evidence="14">
    <location>
        <begin position="12"/>
        <end position="51"/>
    </location>
</feature>